<evidence type="ECO:0000259" key="9">
    <source>
        <dbReference type="PROSITE" id="PS50011"/>
    </source>
</evidence>
<dbReference type="Gene3D" id="1.10.510.10">
    <property type="entry name" value="Transferase(Phosphotransferase) domain 1"/>
    <property type="match status" value="1"/>
</dbReference>
<evidence type="ECO:0000313" key="11">
    <source>
        <dbReference type="Proteomes" id="UP000186817"/>
    </source>
</evidence>
<keyword evidence="2" id="KW-0547">Nucleotide-binding</keyword>
<dbReference type="OrthoDB" id="420061at2759"/>
<evidence type="ECO:0000256" key="6">
    <source>
        <dbReference type="ARBA" id="ARBA00041902"/>
    </source>
</evidence>
<evidence type="ECO:0000256" key="8">
    <source>
        <dbReference type="SAM" id="MobiDB-lite"/>
    </source>
</evidence>
<keyword evidence="10" id="KW-0418">Kinase</keyword>
<evidence type="ECO:0000256" key="7">
    <source>
        <dbReference type="ARBA" id="ARBA00042858"/>
    </source>
</evidence>
<keyword evidence="3" id="KW-0067">ATP-binding</keyword>
<evidence type="ECO:0000256" key="5">
    <source>
        <dbReference type="ARBA" id="ARBA00039612"/>
    </source>
</evidence>
<dbReference type="GO" id="GO:0004674">
    <property type="term" value="F:protein serine/threonine kinase activity"/>
    <property type="evidence" value="ECO:0007669"/>
    <property type="project" value="TreeGrafter"/>
</dbReference>
<dbReference type="Gene3D" id="3.30.200.20">
    <property type="entry name" value="Phosphorylase Kinase, domain 1"/>
    <property type="match status" value="1"/>
</dbReference>
<evidence type="ECO:0000256" key="4">
    <source>
        <dbReference type="ARBA" id="ARBA00038543"/>
    </source>
</evidence>
<dbReference type="PROSITE" id="PS50011">
    <property type="entry name" value="PROTEIN_KINASE_DOM"/>
    <property type="match status" value="1"/>
</dbReference>
<proteinExistence type="inferred from homology"/>
<feature type="domain" description="Protein kinase" evidence="9">
    <location>
        <begin position="587"/>
        <end position="846"/>
    </location>
</feature>
<feature type="region of interest" description="Disordered" evidence="8">
    <location>
        <begin position="530"/>
        <end position="555"/>
    </location>
</feature>
<keyword evidence="10" id="KW-0808">Transferase</keyword>
<accession>A0A1Q9CSA6</accession>
<dbReference type="Pfam" id="PF00069">
    <property type="entry name" value="Pkinase"/>
    <property type="match status" value="1"/>
</dbReference>
<dbReference type="InterPro" id="IPR011009">
    <property type="entry name" value="Kinase-like_dom_sf"/>
</dbReference>
<dbReference type="InterPro" id="IPR050108">
    <property type="entry name" value="CDK"/>
</dbReference>
<keyword evidence="11" id="KW-1185">Reference proteome</keyword>
<evidence type="ECO:0000256" key="3">
    <source>
        <dbReference type="ARBA" id="ARBA00022840"/>
    </source>
</evidence>
<dbReference type="SUPFAM" id="SSF56112">
    <property type="entry name" value="Protein kinase-like (PK-like)"/>
    <property type="match status" value="1"/>
</dbReference>
<sequence length="888" mass="97363">MPYSDSITIVVGPENDDAMNMLRNGTGDAVFIYADQAALYQCSVVGDATVSFNCSLWDGFGMEYAYVQTGQKGYALNGTTLAMTKPGSMVPSLINGCLAEFMQTKEYYDVCLKNGMVDQCYPNSHFPVGSSTMASYEKPTNELTGDCSTGYCPCGPEPTTTTAAGLTTSGTVALSFGPIAGLLSALIVMPSFDPFRSTTNDVVREAIIPLSREPAVGGGGRAMSSILEGRDVPAMCMVTHNWSNLFLHLIAAIFADALGEKYYADIAASLAAGGAALKQLEERLLERPMCAAKTYWVCAFAVNQHACICDNFGRPPENPDDFREWDSKRRDSWTGELYTPCTCSEPKYYNHDEPALCEMNKFDAMMRHLNRTLPNFSHLVVAGTNFEVFTRAWCIAEIVESGMSDIKQRILIHSEETLDCNYQRLTCIDVRQCQATRPEDKEMILSNIRDFDEFNAALHSAIYGSEGMMTKFADGLSVARRVGHMVRLASAIQACSSQVSEEFVPPARGSALRGINVETDKGTRAIRMTARQKPGQAGRQADHRPQPSPRACRDPPVGMAVVAAPYPDTTQSPSAFQEETEALAGRYIPLEAIAAGNFGQVELMRDLVTGDNVAVKSTTLTSEEGVTSFAIREIAALSSCKHPNVVKLLGVHAVPQSVPMKVLEGSFKETLRPAFRQILEGVDCCHRSGFIHRDLKPQNILVDVKTGTLKVSDFGLARRCLPMDIRNGPFTKLVITLWYRPPELMLFDRQQCRYGYNLDMWSLGCILAEMATATPLFPGKAGTLQAQLPQMEGLTELYSFQDTEFQPVLSRVHARPHGLRLMLDDMLSYVPEQRSSAYTLLSHEPLGAGSGRPVLKQWSRPSAILDACPDDQAEAPAHEDSLQFCACL</sequence>
<gene>
    <name evidence="10" type="primary">CDKA-1</name>
    <name evidence="10" type="ORF">AK812_SmicGene33170</name>
</gene>
<dbReference type="EMBL" id="LSRX01000956">
    <property type="protein sequence ID" value="OLP85791.1"/>
    <property type="molecule type" value="Genomic_DNA"/>
</dbReference>
<comment type="caution">
    <text evidence="10">The sequence shown here is derived from an EMBL/GenBank/DDBJ whole genome shotgun (WGS) entry which is preliminary data.</text>
</comment>
<dbReference type="Proteomes" id="UP000186817">
    <property type="component" value="Unassembled WGS sequence"/>
</dbReference>
<dbReference type="SMART" id="SM00220">
    <property type="entry name" value="S_TKc"/>
    <property type="match status" value="1"/>
</dbReference>
<comment type="similarity">
    <text evidence="1">Belongs to the protein kinase superfamily. CMGC Ser/Thr protein kinase family. CDC2/CDKX subfamily.</text>
</comment>
<reference evidence="10 11" key="1">
    <citation type="submission" date="2016-02" db="EMBL/GenBank/DDBJ databases">
        <title>Genome analysis of coral dinoflagellate symbionts highlights evolutionary adaptations to a symbiotic lifestyle.</title>
        <authorList>
            <person name="Aranda M."/>
            <person name="Li Y."/>
            <person name="Liew Y.J."/>
            <person name="Baumgarten S."/>
            <person name="Simakov O."/>
            <person name="Wilson M."/>
            <person name="Piel J."/>
            <person name="Ashoor H."/>
            <person name="Bougouffa S."/>
            <person name="Bajic V.B."/>
            <person name="Ryu T."/>
            <person name="Ravasi T."/>
            <person name="Bayer T."/>
            <person name="Micklem G."/>
            <person name="Kim H."/>
            <person name="Bhak J."/>
            <person name="Lajeunesse T.C."/>
            <person name="Voolstra C.R."/>
        </authorList>
    </citation>
    <scope>NUCLEOTIDE SEQUENCE [LARGE SCALE GENOMIC DNA]</scope>
    <source>
        <strain evidence="10 11">CCMP2467</strain>
    </source>
</reference>
<dbReference type="GO" id="GO:0005524">
    <property type="term" value="F:ATP binding"/>
    <property type="evidence" value="ECO:0007669"/>
    <property type="project" value="UniProtKB-KW"/>
</dbReference>
<evidence type="ECO:0000313" key="10">
    <source>
        <dbReference type="EMBL" id="OLP85791.1"/>
    </source>
</evidence>
<dbReference type="PROSITE" id="PS00108">
    <property type="entry name" value="PROTEIN_KINASE_ST"/>
    <property type="match status" value="1"/>
</dbReference>
<dbReference type="PANTHER" id="PTHR24056">
    <property type="entry name" value="CELL DIVISION PROTEIN KINASE"/>
    <property type="match status" value="1"/>
</dbReference>
<dbReference type="AlphaFoldDB" id="A0A1Q9CSA6"/>
<comment type="subunit">
    <text evidence="4">May form a complex composed of at least the catalytic subunit CRK2 and a cyclin.</text>
</comment>
<protein>
    <recommendedName>
        <fullName evidence="5">Cyclin-dependent kinase 2 homolog</fullName>
    </recommendedName>
    <alternativeName>
        <fullName evidence="6">Cell division control protein 2 homolog</fullName>
    </alternativeName>
    <alternativeName>
        <fullName evidence="7">cdc2-related kinase 2</fullName>
    </alternativeName>
</protein>
<dbReference type="InterPro" id="IPR008271">
    <property type="entry name" value="Ser/Thr_kinase_AS"/>
</dbReference>
<name>A0A1Q9CSA6_SYMMI</name>
<dbReference type="InterPro" id="IPR000719">
    <property type="entry name" value="Prot_kinase_dom"/>
</dbReference>
<evidence type="ECO:0000256" key="2">
    <source>
        <dbReference type="ARBA" id="ARBA00022741"/>
    </source>
</evidence>
<organism evidence="10 11">
    <name type="scientific">Symbiodinium microadriaticum</name>
    <name type="common">Dinoflagellate</name>
    <name type="synonym">Zooxanthella microadriatica</name>
    <dbReference type="NCBI Taxonomy" id="2951"/>
    <lineage>
        <taxon>Eukaryota</taxon>
        <taxon>Sar</taxon>
        <taxon>Alveolata</taxon>
        <taxon>Dinophyceae</taxon>
        <taxon>Suessiales</taxon>
        <taxon>Symbiodiniaceae</taxon>
        <taxon>Symbiodinium</taxon>
    </lineage>
</organism>
<evidence type="ECO:0000256" key="1">
    <source>
        <dbReference type="ARBA" id="ARBA00006485"/>
    </source>
</evidence>
<dbReference type="GO" id="GO:0005634">
    <property type="term" value="C:nucleus"/>
    <property type="evidence" value="ECO:0007669"/>
    <property type="project" value="TreeGrafter"/>
</dbReference>